<evidence type="ECO:0000256" key="2">
    <source>
        <dbReference type="ARBA" id="ARBA00022741"/>
    </source>
</evidence>
<dbReference type="InterPro" id="IPR011890">
    <property type="entry name" value="SMC_prok"/>
</dbReference>
<dbReference type="SUPFAM" id="SSF52540">
    <property type="entry name" value="P-loop containing nucleoside triphosphate hydrolases"/>
    <property type="match status" value="2"/>
</dbReference>
<protein>
    <recommendedName>
        <fullName evidence="6">Chromosome partition protein Smc</fullName>
    </recommendedName>
</protein>
<dbReference type="Pfam" id="PF02463">
    <property type="entry name" value="SMC_N"/>
    <property type="match status" value="1"/>
</dbReference>
<keyword evidence="4 6" id="KW-0175">Coiled coil</keyword>
<dbReference type="GO" id="GO:0016887">
    <property type="term" value="F:ATP hydrolysis activity"/>
    <property type="evidence" value="ECO:0007669"/>
    <property type="project" value="InterPro"/>
</dbReference>
<feature type="coiled-coil region" evidence="6">
    <location>
        <begin position="259"/>
        <end position="447"/>
    </location>
</feature>
<dbReference type="GO" id="GO:0005524">
    <property type="term" value="F:ATP binding"/>
    <property type="evidence" value="ECO:0007669"/>
    <property type="project" value="UniProtKB-UniRule"/>
</dbReference>
<dbReference type="Proteomes" id="UP000199459">
    <property type="component" value="Unassembled WGS sequence"/>
</dbReference>
<keyword evidence="5 6" id="KW-0238">DNA-binding</keyword>
<keyword evidence="3 6" id="KW-0067">ATP-binding</keyword>
<dbReference type="GO" id="GO:0005694">
    <property type="term" value="C:chromosome"/>
    <property type="evidence" value="ECO:0007669"/>
    <property type="project" value="InterPro"/>
</dbReference>
<dbReference type="GO" id="GO:0007062">
    <property type="term" value="P:sister chromatid cohesion"/>
    <property type="evidence" value="ECO:0007669"/>
    <property type="project" value="InterPro"/>
</dbReference>
<dbReference type="PANTHER" id="PTHR43977">
    <property type="entry name" value="STRUCTURAL MAINTENANCE OF CHROMOSOMES PROTEIN 3"/>
    <property type="match status" value="1"/>
</dbReference>
<feature type="coiled-coil region" evidence="6">
    <location>
        <begin position="192"/>
        <end position="233"/>
    </location>
</feature>
<evidence type="ECO:0000313" key="8">
    <source>
        <dbReference type="EMBL" id="SEN08247.1"/>
    </source>
</evidence>
<dbReference type="InterPro" id="IPR003395">
    <property type="entry name" value="RecF/RecN/SMC_N"/>
</dbReference>
<dbReference type="HAMAP" id="MF_01894">
    <property type="entry name" value="Smc_prok"/>
    <property type="match status" value="1"/>
</dbReference>
<proteinExistence type="inferred from homology"/>
<evidence type="ECO:0000256" key="1">
    <source>
        <dbReference type="ARBA" id="ARBA00022490"/>
    </source>
</evidence>
<accession>A0A1H8DP05</accession>
<evidence type="ECO:0000256" key="4">
    <source>
        <dbReference type="ARBA" id="ARBA00023054"/>
    </source>
</evidence>
<keyword evidence="2 6" id="KW-0547">Nucleotide-binding</keyword>
<dbReference type="PIRSF" id="PIRSF005719">
    <property type="entry name" value="SMC"/>
    <property type="match status" value="1"/>
</dbReference>
<dbReference type="GO" id="GO:0005737">
    <property type="term" value="C:cytoplasm"/>
    <property type="evidence" value="ECO:0007669"/>
    <property type="project" value="UniProtKB-SubCell"/>
</dbReference>
<comment type="similarity">
    <text evidence="6">Belongs to the SMC family.</text>
</comment>
<dbReference type="EMBL" id="FOCP01000007">
    <property type="protein sequence ID" value="SEN08247.1"/>
    <property type="molecule type" value="Genomic_DNA"/>
</dbReference>
<evidence type="ECO:0000256" key="5">
    <source>
        <dbReference type="ARBA" id="ARBA00023125"/>
    </source>
</evidence>
<feature type="coiled-coil region" evidence="6">
    <location>
        <begin position="689"/>
        <end position="744"/>
    </location>
</feature>
<name>A0A1H8DP05_9PROT</name>
<dbReference type="OrthoDB" id="9808768at2"/>
<comment type="subunit">
    <text evidence="6">Homodimer.</text>
</comment>
<comment type="subcellular location">
    <subcellularLocation>
        <location evidence="6">Cytoplasm</location>
    </subcellularLocation>
</comment>
<evidence type="ECO:0000313" key="9">
    <source>
        <dbReference type="Proteomes" id="UP000199459"/>
    </source>
</evidence>
<dbReference type="GO" id="GO:0030261">
    <property type="term" value="P:chromosome condensation"/>
    <property type="evidence" value="ECO:0007669"/>
    <property type="project" value="InterPro"/>
</dbReference>
<sequence length="1205" mass="137587">MQLSHAVHTNELSYYNCIQLIKLRLTKIKLAGFKSFVEPTVIPVNSDLVGIVGPNGCGKSNIIDAVRWVLGESKASALRGESMQDVIFGGTAQRKPVGRASVELVFDNSQGKAVGAWSGYTEIAIKRIIQREGNSNYYINNIHVRRRDVADLFHGTGVGGRGYAIIEQGMISRIIEAKPQELKYFLEEAAGISKYRERRHETELRLADTRKNLTRVEDILSELNKQIDHLSGQAEIACKYNSLKQQLNKTQQILWLQQKKEAIHKRQRIEKEIKTVEQALEAEISSTQSCRAQRETARTHEHQLGEELHELQGKLYAANADKARIEQEITQFHKNRERLAAQILDLEKQITRNRQQIDAAKDNLKHWHEENNQAQALREADMQICQAENDKLPESEKAYDQCQKAFDSLQQKLIMAERAGSLERTHIQHANRMIQQLQSRNNRLLTEFNTLPTPDHETLQNLELNSEHIRDQLCQAENTLKQTEADYSLESGRKDKVASQVYELQKKISHSQAQFNALQSLQQKIENNDALKDWLHKHNLETQPRLWQCIHIEKDWENALESILRERLNSLGFAQLELVHDWKDDIPPGKLSIFEFRQHEDHKYADHLDFPANRKNWRALAGFLSCSDQSIKPVLNEWLRHMFAVDHIHDAIQQRVHLSSDEKFVTPEGHIISRSSINFHSPESQLHGVLSRQRELDQLQTELKALEKKLKVQQSLLDQSSTNLDKLYEATQAERTRLQQLTQQQHHLQLEKTKLSQIHQQVDQRKSMITKELEEIDQELVTETTQKARAETRSSDFQSQIETTKQQVDSAKNALAIARQQLADRQLKIQSYNKKIQEAVFNEKICQNKISDISNSIKACETEITHLLAKHNQVSSEKNGQDDTLLTNQLHECRLQSAALEQSVTEKRSLLDIARKQIQTIENMLMASEQKQTAIRESLSQLHLKTQEYGLLEERYAEQLIESQATEAELMEFVNQKGISALQAEINQINKHIAAMGTVNLAAIQELEAASQRSDTLNTQVRDLKEAMNILENAIDQIDQETRKRLQETFHTVNHNLNEIFPVIFSGGKAELILCEGTILESGLMLTAQPPGKKNNSLHLLSGGEKALTALALIFALFRLKPAPFCLLDEVDAPLDDTNTTRFCELVKKLSQQTQFLFISHNKITMEIAQQLIGITMQNQGISSVVAVDIANAVNPARNKETALS</sequence>
<dbReference type="STRING" id="917.SAMN05216326_10542"/>
<dbReference type="InterPro" id="IPR024704">
    <property type="entry name" value="SMC"/>
</dbReference>
<feature type="coiled-coil region" evidence="6">
    <location>
        <begin position="773"/>
        <end position="821"/>
    </location>
</feature>
<evidence type="ECO:0000259" key="7">
    <source>
        <dbReference type="Pfam" id="PF02463"/>
    </source>
</evidence>
<dbReference type="AlphaFoldDB" id="A0A1H8DP05"/>
<keyword evidence="1 6" id="KW-0963">Cytoplasm</keyword>
<gene>
    <name evidence="6" type="primary">smc</name>
    <name evidence="8" type="ORF">SAMN05216325_10786</name>
</gene>
<dbReference type="InterPro" id="IPR027417">
    <property type="entry name" value="P-loop_NTPase"/>
</dbReference>
<dbReference type="Gene3D" id="3.40.50.300">
    <property type="entry name" value="P-loop containing nucleotide triphosphate hydrolases"/>
    <property type="match status" value="2"/>
</dbReference>
<dbReference type="SUPFAM" id="SSF75553">
    <property type="entry name" value="Smc hinge domain"/>
    <property type="match status" value="1"/>
</dbReference>
<comment type="function">
    <text evidence="6">Required for chromosome condensation and partitioning.</text>
</comment>
<dbReference type="GO" id="GO:0003677">
    <property type="term" value="F:DNA binding"/>
    <property type="evidence" value="ECO:0007669"/>
    <property type="project" value="UniProtKB-UniRule"/>
</dbReference>
<feature type="coiled-coil region" evidence="6">
    <location>
        <begin position="1007"/>
        <end position="1044"/>
    </location>
</feature>
<comment type="domain">
    <text evidence="6">Contains large globular domains required for ATP hydrolysis at each terminus and a third globular domain forming a flexible hinge near the middle of the molecule. These domains are separated by coiled-coil structures.</text>
</comment>
<dbReference type="NCBIfam" id="TIGR02168">
    <property type="entry name" value="SMC_prok_B"/>
    <property type="match status" value="1"/>
</dbReference>
<dbReference type="CDD" id="cd03278">
    <property type="entry name" value="ABC_SMC_barmotin"/>
    <property type="match status" value="2"/>
</dbReference>
<reference evidence="8 9" key="1">
    <citation type="submission" date="2016-10" db="EMBL/GenBank/DDBJ databases">
        <authorList>
            <person name="de Groot N.N."/>
        </authorList>
    </citation>
    <scope>NUCLEOTIDE SEQUENCE [LARGE SCALE GENOMIC DNA]</scope>
    <source>
        <strain evidence="8 9">Nm22</strain>
    </source>
</reference>
<feature type="binding site" evidence="6">
    <location>
        <begin position="54"/>
        <end position="61"/>
    </location>
    <ligand>
        <name>ATP</name>
        <dbReference type="ChEBI" id="CHEBI:30616"/>
    </ligand>
</feature>
<evidence type="ECO:0000256" key="6">
    <source>
        <dbReference type="HAMAP-Rule" id="MF_01894"/>
    </source>
</evidence>
<dbReference type="GO" id="GO:0007059">
    <property type="term" value="P:chromosome segregation"/>
    <property type="evidence" value="ECO:0007669"/>
    <property type="project" value="UniProtKB-UniRule"/>
</dbReference>
<feature type="domain" description="RecF/RecN/SMC N-terminal" evidence="7">
    <location>
        <begin position="25"/>
        <end position="1183"/>
    </location>
</feature>
<evidence type="ECO:0000256" key="3">
    <source>
        <dbReference type="ARBA" id="ARBA00022840"/>
    </source>
</evidence>
<dbReference type="InterPro" id="IPR036277">
    <property type="entry name" value="SMC_hinge_sf"/>
</dbReference>
<organism evidence="8 9">
    <name type="scientific">Nitrosomonas marina</name>
    <dbReference type="NCBI Taxonomy" id="917"/>
    <lineage>
        <taxon>Bacteria</taxon>
        <taxon>Pseudomonadati</taxon>
        <taxon>Pseudomonadota</taxon>
        <taxon>Betaproteobacteria</taxon>
        <taxon>Nitrosomonadales</taxon>
        <taxon>Nitrosomonadaceae</taxon>
        <taxon>Nitrosomonas</taxon>
    </lineage>
</organism>
<dbReference type="GO" id="GO:0006260">
    <property type="term" value="P:DNA replication"/>
    <property type="evidence" value="ECO:0007669"/>
    <property type="project" value="UniProtKB-UniRule"/>
</dbReference>